<dbReference type="AlphaFoldDB" id="A0A7V7RHD8"/>
<gene>
    <name evidence="1" type="ORF">HRR37_16440</name>
</gene>
<evidence type="ECO:0000313" key="2">
    <source>
        <dbReference type="Proteomes" id="UP000548673"/>
    </source>
</evidence>
<organism evidence="1 2">
    <name type="scientific">Cronobacter sakazakii</name>
    <name type="common">Enterobacter sakazakii</name>
    <dbReference type="NCBI Taxonomy" id="28141"/>
    <lineage>
        <taxon>Bacteria</taxon>
        <taxon>Pseudomonadati</taxon>
        <taxon>Pseudomonadota</taxon>
        <taxon>Gammaproteobacteria</taxon>
        <taxon>Enterobacterales</taxon>
        <taxon>Enterobacteriaceae</taxon>
        <taxon>Cronobacter</taxon>
    </lineage>
</organism>
<dbReference type="RefSeq" id="WP_007891844.1">
    <property type="nucleotide sequence ID" value="NZ_CP011047.1"/>
</dbReference>
<accession>A0A7V7RHD8</accession>
<comment type="caution">
    <text evidence="1">The sequence shown here is derived from an EMBL/GenBank/DDBJ whole genome shotgun (WGS) entry which is preliminary data.</text>
</comment>
<protein>
    <submittedName>
        <fullName evidence="1">Uncharacterized protein</fullName>
    </submittedName>
</protein>
<evidence type="ECO:0000313" key="1">
    <source>
        <dbReference type="EMBL" id="NYV43912.1"/>
    </source>
</evidence>
<name>A0A7V7RHD8_CROSK</name>
<dbReference type="EMBL" id="JABTXY010000026">
    <property type="protein sequence ID" value="NYV43912.1"/>
    <property type="molecule type" value="Genomic_DNA"/>
</dbReference>
<proteinExistence type="predicted"/>
<dbReference type="GeneID" id="56730801"/>
<sequence>MEVIITPLYPADDGVMPGAHAPDRFLCAVIQAGRLAVRQADVKMRVKLAVGKDLYIHFPDAIYQRAAVKIRSRQ</sequence>
<dbReference type="Proteomes" id="UP000548673">
    <property type="component" value="Unassembled WGS sequence"/>
</dbReference>
<reference evidence="1 2" key="1">
    <citation type="submission" date="2020-05" db="EMBL/GenBank/DDBJ databases">
        <title>The draft genome of Cronobacter sakazakii strain 145005.</title>
        <authorList>
            <person name="Yang J."/>
            <person name="Liu L."/>
            <person name="Feng Y."/>
            <person name="Zong Z."/>
        </authorList>
    </citation>
    <scope>NUCLEOTIDE SEQUENCE [LARGE SCALE GENOMIC DNA]</scope>
    <source>
        <strain evidence="1 2">145005</strain>
    </source>
</reference>